<sequence>MRKSYRDDNGEKVFRYSIRKYHFGAASVAVAALMFFANGAVAASETITPVTASDVVTAGSDGNADGNLASSGEGDSKQALTDKPAEGANQGQAGAESNSAQSETNPTKQEPSQAGEVKEQEQPTVANTEAAKSTQGNLQALLAKLTLSSMQEFHAEVEARLATAKAVLDDPQATQAQVDEQARLMAELTSRVNQVLTPSPEKAGLISATLATPDGLVSNQTSSTSLLQPRTLKNNQSDYDPIPLGDDEDDEDDVRDGLFSSENPVTTIQPRSPRSVPPKENSSEVKVEAKQSRFGQVKGKPLIHGDDPANYIKFKNANGKEVQKPSGVDVVWAEKPSTAQEGLNKTGRIKITYHLTNESGAVVKQEKFVTISTPVYYATLTQNRYVATYGGEFINRRNPTDARRYINYNAKSHFQLNNLRAYWEHSSGANGSTYSSVIRDWNTRYLGKRIEKVMVRYPSDDGIFRSNKDDGGERYEILEGTFIVKPVKPSIQTSLGKVGKNTLTVNNVNSGTTVVAYDMANPRNPREIGRVSVPKDGDYRIKNGIELTLNSGEVLRKDQKIATKVIYEITNIDQRTESDSSDTLTVKESLVANGIHVIKDETYTGNVKDRIRYNDDTDADRRTALPNNASASWVQNPDYSRLGTRNYSANVRIPGQGDARVDVPVHVYAPASLKASSYNNKQGTLSNGAEAENYIQFRDGNATIAKPNNVTVRWKDGQAPDVSRPGTQQKTIEVVYPGNDGSSSTVIREYQVTFTSYHAQAQKREYTRTIGENFASTTAKSYVKKADGSPELPQETEYAWKKDETANREYGSETWGKVNDDWLGKKTNKIKVYYPNADGGNNKADNLAEETEEITFITKPAKPRIASNLTGQAGTRSNVVIQNATPGTTLELRDGDTVLGKIEVPKNNSLYSQLTTATITPTADIPASANITVKSIYSPNNQDQRVESDSSDAVASTQITVSAKGTIQTLAGTGHIAGLSNLNKATLSTLLNLSDGSAVADGTTGRWESGQNIAKGQAGTRTEKLFVRLPGHTKEQEVTFTVKTLAVPSAKAVVKDKGQDIVADDLSNYVTVEGQTGLSWKGNPSKVEVGKTLPKIKVTYPRAGQNGIAVTDIQDQEVDAKVYSLEVNGVAKTRVTVGETFDPVAADYVTQVANTETLPSGVSYAWKNGNKPSSARVGKETYTVETSFGIGNDVPAELRGQKVETQVEVTVLSTKPSQPELGQNRNDLAITAVVGKENANKAVITFRDDADQEQTVTFEKGANNQWDKVGGTNQPTVQILNNNDGTATVHLTAGTAKVGSSVSIKQQKADSDYSEAATLVAKERLDGVSATSKDDGSVDVVVPSEAKKASVTYTPEGQSQAKTVELAKAQDGTWSAPANSGLLVNKDNTTGILTITVPASQVADGSKVVGNADSDSKLSIDAEARAKAPQPVEFDSSIRHNGDIVLTLPNNADRATINYPVSDTELKTATATKGQDGSWRLSPDSGLELASTNGVTKITLAYTKLSGNRTVTASAKAGSGEGESKERIFTKTVPAHTTPTTQNVVIAANATPTDDQLLTGVIANNKQSVAAKQTQTAIAAGTTKEIPATLTYTDGSTEEITITVQSKPTAPTVNGLESRARVAVPGLLSTARTITGQAMQGAEKVKLTLQNGSEKEVDVAADGSWSYTLAADEFLTQTISNSNAKYSSTKIRLVQVKDGLESEPKDIDILMGRATIDTPLRAGRDITLHIPHDTTSGYIRIGGSVERGGVDIGLKKVNGVWTLDTDANRASKLELVSETDPTNPALTKVTLKVKATDDASYSPPFTIGGDSGNVKFRAHYYSGRDIGAVVPMGRQGQFEWILSGQPTNTRPTVGWETGKEIQDGQKIPSPTVDELKDFFKGEDAEDDAGLTVGYSASNRGKLRVRLYTSGTNQTVRTNAQGRIDPGNYRLLLSTIDAAGVESNILERNVIIQSYADYYRDAVQYPTTAQKVTYSDTDITHGNFTTAAKTRFKDKIEEINRQNTQLPTSTTYSVGNTDDKERVAVLGFPDGSTIDISHSQVAKPDVPTITPTDTEQQGMPKVTDADREISGTALQNATKVTLKLQTGKGIEIIKEITVNNTKDFAALAPGEGLLKNGVWKYKLADGQYLRQTDATAEPGSSSLPLKATQTVFDAVSDDTSIYVANKRTVEGKTIEGEVGSPDLKKYIDKPQDAVVYKEKGQEKPFPSDFIAKWENTPNFDTVGTFTYKVKFYEKDGNTPADHISEGVDVTFVVKSKAPATLIHTNRDNGETLVNVPQDADEVVFSIPRSDTAVDTITVKKSEGWTATGIQKRDNTWVFPANSVHGNRTVTAVATAGKGDTKSVETPTLITTLAHDVTVNEITKPTKGNPTSQDLLDAVEVTNKKSVALKQGENYPETFGTHQIHLIVTYQDDSTEEKVANYTIPDTRDAAKDDIDTKATAKKNDIEADDQLTTEEKQAAKDKVDAAAQSAKDAVTAATTNDGVTQAQNDGTTAVNNVDTTPQAKPSAKAEIDAKVQDANNAIDQNQDLTDDERREAKKAVKDAADEAKANIDKATSAGELTTAKNNGLDKLNEPHDASVKQKAKDDIDTKATAKKNDIEADDQLTTEEKQAAKDKVDAAAQSGTNPVTPPSTTRSRRTPPRRSRRSVGFVGNSQTGTTPSAVDKSELQSLVEDLERRLQDLADLSPEALEEAQSILREAQVALANDSLTAQELTELLAKVRQALNSIQAGTSADKSPSTSNSNKEAESAKEPTNATDVPLYGVFGAAVLSLLGALLFAVARKKNSQLDKLSRELDQLLVELEASDKDKKGLGKAKKLAKKARTFVDSQQKDPQKEAELISEIKTILSQLREGV</sequence>
<evidence type="ECO:0000256" key="4">
    <source>
        <dbReference type="SAM" id="Phobius"/>
    </source>
</evidence>
<feature type="compositionally biased region" description="Basic and acidic residues" evidence="3">
    <location>
        <begin position="2569"/>
        <end position="2597"/>
    </location>
</feature>
<feature type="compositionally biased region" description="Polar residues" evidence="3">
    <location>
        <begin position="2650"/>
        <end position="2659"/>
    </location>
</feature>
<keyword evidence="1" id="KW-0732">Signal</keyword>
<organism evidence="7 8">
    <name type="scientific">Streptococcus pneumoniae</name>
    <dbReference type="NCBI Taxonomy" id="1313"/>
    <lineage>
        <taxon>Bacteria</taxon>
        <taxon>Bacillati</taxon>
        <taxon>Bacillota</taxon>
        <taxon>Bacilli</taxon>
        <taxon>Lactobacillales</taxon>
        <taxon>Streptococcaceae</taxon>
        <taxon>Streptococcus</taxon>
    </lineage>
</organism>
<feature type="region of interest" description="Disordered" evidence="3">
    <location>
        <begin position="2477"/>
        <end position="2506"/>
    </location>
</feature>
<feature type="compositionally biased region" description="Basic residues" evidence="3">
    <location>
        <begin position="2633"/>
        <end position="2644"/>
    </location>
</feature>
<evidence type="ECO:0000256" key="3">
    <source>
        <dbReference type="SAM" id="MobiDB-lite"/>
    </source>
</evidence>
<feature type="domain" description="DUF1542" evidence="6">
    <location>
        <begin position="2578"/>
        <end position="2626"/>
    </location>
</feature>
<feature type="compositionally biased region" description="Polar residues" evidence="3">
    <location>
        <begin position="2727"/>
        <end position="2742"/>
    </location>
</feature>
<feature type="compositionally biased region" description="Polar residues" evidence="3">
    <location>
        <begin position="97"/>
        <end position="112"/>
    </location>
</feature>
<feature type="region of interest" description="Disordered" evidence="3">
    <location>
        <begin position="2563"/>
        <end position="2665"/>
    </location>
</feature>
<feature type="region of interest" description="Disordered" evidence="3">
    <location>
        <begin position="214"/>
        <end position="302"/>
    </location>
</feature>
<evidence type="ECO:0000313" key="7">
    <source>
        <dbReference type="EMBL" id="TVW86034.1"/>
    </source>
</evidence>
<keyword evidence="4" id="KW-0472">Membrane</keyword>
<reference evidence="7 8" key="1">
    <citation type="submission" date="2019-07" db="EMBL/GenBank/DDBJ databases">
        <authorList>
            <person name="Mohale T."/>
        </authorList>
    </citation>
    <scope>NUCLEOTIDE SEQUENCE [LARGE SCALE GENOMIC DNA]</scope>
    <source>
        <strain evidence="7 8">NTPn 126</strain>
    </source>
</reference>
<dbReference type="InterPro" id="IPR011439">
    <property type="entry name" value="DUF1542"/>
</dbReference>
<feature type="compositionally biased region" description="Polar residues" evidence="3">
    <location>
        <begin position="217"/>
        <end position="238"/>
    </location>
</feature>
<feature type="coiled-coil region" evidence="2">
    <location>
        <begin position="2779"/>
        <end position="2806"/>
    </location>
</feature>
<evidence type="ECO:0000256" key="2">
    <source>
        <dbReference type="SAM" id="Coils"/>
    </source>
</evidence>
<comment type="caution">
    <text evidence="7">The sequence shown here is derived from an EMBL/GenBank/DDBJ whole genome shotgun (WGS) entry which is preliminary data.</text>
</comment>
<feature type="domain" description="YSIRK Gram-positive signal peptide" evidence="5">
    <location>
        <begin position="15"/>
        <end position="36"/>
    </location>
</feature>
<feature type="compositionally biased region" description="Low complexity" evidence="3">
    <location>
        <begin position="86"/>
        <end position="96"/>
    </location>
</feature>
<feature type="region of interest" description="Disordered" evidence="3">
    <location>
        <begin position="60"/>
        <end position="133"/>
    </location>
</feature>
<dbReference type="InterPro" id="IPR013783">
    <property type="entry name" value="Ig-like_fold"/>
</dbReference>
<feature type="compositionally biased region" description="Polar residues" evidence="3">
    <location>
        <begin position="2478"/>
        <end position="2502"/>
    </location>
</feature>
<dbReference type="Proteomes" id="UP000320896">
    <property type="component" value="Unassembled WGS sequence"/>
</dbReference>
<dbReference type="Gene3D" id="2.60.40.10">
    <property type="entry name" value="Immunoglobulins"/>
    <property type="match status" value="1"/>
</dbReference>
<feature type="compositionally biased region" description="Polar residues" evidence="3">
    <location>
        <begin position="260"/>
        <end position="272"/>
    </location>
</feature>
<feature type="domain" description="DUF1542" evidence="6">
    <location>
        <begin position="2502"/>
        <end position="2572"/>
    </location>
</feature>
<keyword evidence="4" id="KW-0812">Transmembrane</keyword>
<feature type="compositionally biased region" description="Polar residues" evidence="3">
    <location>
        <begin position="122"/>
        <end position="133"/>
    </location>
</feature>
<feature type="compositionally biased region" description="Basic and acidic residues" evidence="3">
    <location>
        <begin position="281"/>
        <end position="291"/>
    </location>
</feature>
<evidence type="ECO:0000313" key="8">
    <source>
        <dbReference type="Proteomes" id="UP000320896"/>
    </source>
</evidence>
<dbReference type="EMBL" id="VMWH01000025">
    <property type="protein sequence ID" value="TVW86034.1"/>
    <property type="molecule type" value="Genomic_DNA"/>
</dbReference>
<dbReference type="Pfam" id="PF04650">
    <property type="entry name" value="YSIRK_signal"/>
    <property type="match status" value="1"/>
</dbReference>
<keyword evidence="4" id="KW-1133">Transmembrane helix</keyword>
<dbReference type="InterPro" id="IPR005877">
    <property type="entry name" value="YSIRK_signal_dom"/>
</dbReference>
<proteinExistence type="predicted"/>
<accession>A0A559A8S4</accession>
<feature type="region of interest" description="Disordered" evidence="3">
    <location>
        <begin position="2727"/>
        <end position="2752"/>
    </location>
</feature>
<gene>
    <name evidence="7" type="ORF">AZJ70_02620</name>
</gene>
<feature type="compositionally biased region" description="Acidic residues" evidence="3">
    <location>
        <begin position="245"/>
        <end position="254"/>
    </location>
</feature>
<keyword evidence="2" id="KW-0175">Coiled coil</keyword>
<dbReference type="Pfam" id="PF07564">
    <property type="entry name" value="DUF1542"/>
    <property type="match status" value="3"/>
</dbReference>
<evidence type="ECO:0000259" key="5">
    <source>
        <dbReference type="Pfam" id="PF04650"/>
    </source>
</evidence>
<feature type="transmembrane region" description="Helical" evidence="4">
    <location>
        <begin position="2757"/>
        <end position="2779"/>
    </location>
</feature>
<evidence type="ECO:0000256" key="1">
    <source>
        <dbReference type="ARBA" id="ARBA00022729"/>
    </source>
</evidence>
<feature type="compositionally biased region" description="Basic and acidic residues" evidence="3">
    <location>
        <begin position="2605"/>
        <end position="2616"/>
    </location>
</feature>
<feature type="domain" description="DUF1542" evidence="6">
    <location>
        <begin position="2426"/>
        <end position="2500"/>
    </location>
</feature>
<name>A0A559A8S4_STREE</name>
<evidence type="ECO:0000259" key="6">
    <source>
        <dbReference type="Pfam" id="PF07564"/>
    </source>
</evidence>
<dbReference type="NCBIfam" id="TIGR01168">
    <property type="entry name" value="YSIRK_signal"/>
    <property type="match status" value="1"/>
</dbReference>
<protein>
    <submittedName>
        <fullName evidence="7">DUF1542 domain-containing protein</fullName>
    </submittedName>
</protein>
<feature type="transmembrane region" description="Helical" evidence="4">
    <location>
        <begin position="21"/>
        <end position="43"/>
    </location>
</feature>